<proteinExistence type="predicted"/>
<accession>A0A6A2WL26</accession>
<evidence type="ECO:0000313" key="1">
    <source>
        <dbReference type="EMBL" id="KAE8656665.1"/>
    </source>
</evidence>
<sequence length="247" mass="27865">MGLVSKLLTQLPWILQLPVCSINFYNFMGETAANSVTSNVTSAEALTPQATKKIAEVPVRWVDLEDDAPEELSASSTSEKKSAAELGVENLTIDENKKINKFLDEPEDSTIKVVTSGDTSYTSSSLVLCQMSSHCQVLLFYITFSETVKNFVLKIIMRDHNQHFFKKEELSLELVKQYKVNVPDELSKVMVIEERIFEFGECLGQTIIFVRTRNRASTLHRSLVELSYDVTTMQGVLNQADRDKIIK</sequence>
<dbReference type="Gene3D" id="3.40.50.300">
    <property type="entry name" value="P-loop containing nucleotide triphosphate hydrolases"/>
    <property type="match status" value="1"/>
</dbReference>
<dbReference type="AlphaFoldDB" id="A0A6A2WL26"/>
<protein>
    <submittedName>
        <fullName evidence="1">Non-structural maintenance of chromosomes element 4-like protein A-like</fullName>
    </submittedName>
</protein>
<comment type="caution">
    <text evidence="1">The sequence shown here is derived from an EMBL/GenBank/DDBJ whole genome shotgun (WGS) entry which is preliminary data.</text>
</comment>
<gene>
    <name evidence="1" type="ORF">F3Y22_tig00116997pilonHSYRG00130</name>
</gene>
<keyword evidence="2" id="KW-1185">Reference proteome</keyword>
<reference evidence="1" key="1">
    <citation type="submission" date="2019-09" db="EMBL/GenBank/DDBJ databases">
        <title>Draft genome information of white flower Hibiscus syriacus.</title>
        <authorList>
            <person name="Kim Y.-M."/>
        </authorList>
    </citation>
    <scope>NUCLEOTIDE SEQUENCE [LARGE SCALE GENOMIC DNA]</scope>
    <source>
        <strain evidence="1">YM2019G1</strain>
    </source>
</reference>
<dbReference type="SUPFAM" id="SSF52540">
    <property type="entry name" value="P-loop containing nucleoside triphosphate hydrolases"/>
    <property type="match status" value="1"/>
</dbReference>
<organism evidence="1 2">
    <name type="scientific">Hibiscus syriacus</name>
    <name type="common">Rose of Sharon</name>
    <dbReference type="NCBI Taxonomy" id="106335"/>
    <lineage>
        <taxon>Eukaryota</taxon>
        <taxon>Viridiplantae</taxon>
        <taxon>Streptophyta</taxon>
        <taxon>Embryophyta</taxon>
        <taxon>Tracheophyta</taxon>
        <taxon>Spermatophyta</taxon>
        <taxon>Magnoliopsida</taxon>
        <taxon>eudicotyledons</taxon>
        <taxon>Gunneridae</taxon>
        <taxon>Pentapetalae</taxon>
        <taxon>rosids</taxon>
        <taxon>malvids</taxon>
        <taxon>Malvales</taxon>
        <taxon>Malvaceae</taxon>
        <taxon>Malvoideae</taxon>
        <taxon>Hibiscus</taxon>
    </lineage>
</organism>
<dbReference type="EMBL" id="VEPZ02001762">
    <property type="protein sequence ID" value="KAE8656665.1"/>
    <property type="molecule type" value="Genomic_DNA"/>
</dbReference>
<evidence type="ECO:0000313" key="2">
    <source>
        <dbReference type="Proteomes" id="UP000436088"/>
    </source>
</evidence>
<name>A0A6A2WL26_HIBSY</name>
<dbReference type="Proteomes" id="UP000436088">
    <property type="component" value="Unassembled WGS sequence"/>
</dbReference>
<dbReference type="InterPro" id="IPR027417">
    <property type="entry name" value="P-loop_NTPase"/>
</dbReference>